<proteinExistence type="predicted"/>
<feature type="compositionally biased region" description="Low complexity" evidence="1">
    <location>
        <begin position="238"/>
        <end position="308"/>
    </location>
</feature>
<dbReference type="Proteomes" id="UP001172673">
    <property type="component" value="Unassembled WGS sequence"/>
</dbReference>
<organism evidence="3 4">
    <name type="scientific">Cladophialophora chaetospira</name>
    <dbReference type="NCBI Taxonomy" id="386627"/>
    <lineage>
        <taxon>Eukaryota</taxon>
        <taxon>Fungi</taxon>
        <taxon>Dikarya</taxon>
        <taxon>Ascomycota</taxon>
        <taxon>Pezizomycotina</taxon>
        <taxon>Eurotiomycetes</taxon>
        <taxon>Chaetothyriomycetidae</taxon>
        <taxon>Chaetothyriales</taxon>
        <taxon>Herpotrichiellaceae</taxon>
        <taxon>Cladophialophora</taxon>
    </lineage>
</organism>
<comment type="caution">
    <text evidence="3">The sequence shown here is derived from an EMBL/GenBank/DDBJ whole genome shotgun (WGS) entry which is preliminary data.</text>
</comment>
<evidence type="ECO:0000313" key="4">
    <source>
        <dbReference type="Proteomes" id="UP001172673"/>
    </source>
</evidence>
<dbReference type="Gene3D" id="2.70.50.70">
    <property type="match status" value="1"/>
</dbReference>
<evidence type="ECO:0000256" key="2">
    <source>
        <dbReference type="SAM" id="SignalP"/>
    </source>
</evidence>
<dbReference type="PANTHER" id="PTHR36182">
    <property type="entry name" value="PROTEIN, PUTATIVE (AFU_ORTHOLOGUE AFUA_6G10930)-RELATED"/>
    <property type="match status" value="1"/>
</dbReference>
<reference evidence="3" key="1">
    <citation type="submission" date="2022-10" db="EMBL/GenBank/DDBJ databases">
        <title>Culturing micro-colonial fungi from biological soil crusts in the Mojave desert and describing Neophaeococcomyces mojavensis, and introducing the new genera and species Taxawa tesnikishii.</title>
        <authorList>
            <person name="Kurbessoian T."/>
            <person name="Stajich J.E."/>
        </authorList>
    </citation>
    <scope>NUCLEOTIDE SEQUENCE</scope>
    <source>
        <strain evidence="3">TK_41</strain>
    </source>
</reference>
<name>A0AA38WX17_9EURO</name>
<feature type="signal peptide" evidence="2">
    <location>
        <begin position="1"/>
        <end position="23"/>
    </location>
</feature>
<dbReference type="PANTHER" id="PTHR36182:SF1">
    <property type="entry name" value="PROTEIN, PUTATIVE (AFU_ORTHOLOGUE AFUA_6G10930)-RELATED"/>
    <property type="match status" value="1"/>
</dbReference>
<protein>
    <submittedName>
        <fullName evidence="3">Uncharacterized protein</fullName>
    </submittedName>
</protein>
<sequence>MSPPLHTSLALLSVLWLPICTQAHMQMSSPYPLRSPLDPDVPVEDKDYSMTSPLFTDGSNFPCKNYQNYSGGNVTKATYVSGGSYDMWLNGTVTHDGGSCQLSLSYDNGATFKVIKSIIGGCPLDPHFNFTIPQFAPSSDSALLSWSWFNLIGNREMYQNCARVKIISAPAGKQRRGSPYRRQASSMDQLPDMFACDVGNGCQTIERREVVFPDPGNDVVYGQDAITPDPGPGYLIAGGSTTSDLSTATTSGPGSTSSTVTVITSSDSTSLGATSQTTGFDTSATTTSSESASTTDSSSFSTTSPSSLTTTLLPTISSSVSAAIIDSTAGDLLSTTSSTSASSEPYSTSVSTTMSSITRATSTSTSSSTSNIVSDGMFFPSPLTTMSGSTTAPFTYPVLNITVIPLPLSTGTGYLSASSSASSDNGFYTPWTTSSPTSTTTTFMTSFSAPSSSLSSGDTISSSGTLLEIVSSTPSSSYQATSTPAISISMNLFSTFAPFYMPTSSTATPSSIYQTTSTATISMDYFSTYAPFFNMSTSSTSTPSSVYQTTSIPTTSVNSFSTFAPFFSTTTSSTTAPTTLMTTTRSTTTSSPLTTATALALPCVPGTFTCDTPSSFSQCISSPSSLDGSTYVYMGSVAAGMTCVDGQIIRQNAGACTPSGQLFCNGERAFYLCDQGGLIDMGPVTPGTACRDGVIGYE</sequence>
<evidence type="ECO:0000256" key="1">
    <source>
        <dbReference type="SAM" id="MobiDB-lite"/>
    </source>
</evidence>
<dbReference type="AlphaFoldDB" id="A0AA38WX17"/>
<evidence type="ECO:0000313" key="3">
    <source>
        <dbReference type="EMBL" id="KAJ9602682.1"/>
    </source>
</evidence>
<gene>
    <name evidence="3" type="ORF">H2200_012876</name>
</gene>
<feature type="region of interest" description="Disordered" evidence="1">
    <location>
        <begin position="230"/>
        <end position="308"/>
    </location>
</feature>
<feature type="chain" id="PRO_5041264425" evidence="2">
    <location>
        <begin position="24"/>
        <end position="698"/>
    </location>
</feature>
<accession>A0AA38WX17</accession>
<keyword evidence="4" id="KW-1185">Reference proteome</keyword>
<dbReference type="EMBL" id="JAPDRK010000025">
    <property type="protein sequence ID" value="KAJ9602682.1"/>
    <property type="molecule type" value="Genomic_DNA"/>
</dbReference>
<keyword evidence="2" id="KW-0732">Signal</keyword>